<dbReference type="GO" id="GO:0051403">
    <property type="term" value="P:stress-activated MAPK cascade"/>
    <property type="evidence" value="ECO:0007669"/>
    <property type="project" value="TreeGrafter"/>
</dbReference>
<dbReference type="PANTHER" id="PTHR48013:SF28">
    <property type="entry name" value="DUAL SPECIFICITY MITOGEN-ACTIVATED PROTEIN KINASE KINASE SEK-1"/>
    <property type="match status" value="1"/>
</dbReference>
<dbReference type="Proteomes" id="UP000614601">
    <property type="component" value="Unassembled WGS sequence"/>
</dbReference>
<keyword evidence="5 8" id="KW-0067">ATP-binding</keyword>
<protein>
    <recommendedName>
        <fullName evidence="7">mitogen-activated protein kinase kinase</fullName>
        <ecNumber evidence="7">2.7.12.2</ecNumber>
    </recommendedName>
</protein>
<evidence type="ECO:0000256" key="4">
    <source>
        <dbReference type="ARBA" id="ARBA00022777"/>
    </source>
</evidence>
<organism evidence="12 13">
    <name type="scientific">Bursaphelenchus okinawaensis</name>
    <dbReference type="NCBI Taxonomy" id="465554"/>
    <lineage>
        <taxon>Eukaryota</taxon>
        <taxon>Metazoa</taxon>
        <taxon>Ecdysozoa</taxon>
        <taxon>Nematoda</taxon>
        <taxon>Chromadorea</taxon>
        <taxon>Rhabditida</taxon>
        <taxon>Tylenchina</taxon>
        <taxon>Tylenchomorpha</taxon>
        <taxon>Aphelenchoidea</taxon>
        <taxon>Aphelenchoididae</taxon>
        <taxon>Bursaphelenchus</taxon>
    </lineage>
</organism>
<dbReference type="Proteomes" id="UP000783686">
    <property type="component" value="Unassembled WGS sequence"/>
</dbReference>
<evidence type="ECO:0000313" key="12">
    <source>
        <dbReference type="EMBL" id="CAD5214822.1"/>
    </source>
</evidence>
<evidence type="ECO:0000256" key="8">
    <source>
        <dbReference type="PROSITE-ProRule" id="PRU10141"/>
    </source>
</evidence>
<dbReference type="EMBL" id="CAJFDH010000003">
    <property type="protein sequence ID" value="CAD5214822.1"/>
    <property type="molecule type" value="Genomic_DNA"/>
</dbReference>
<dbReference type="PROSITE" id="PS00108">
    <property type="entry name" value="PROTEIN_KINASE_ST"/>
    <property type="match status" value="1"/>
</dbReference>
<dbReference type="EMBL" id="CAJFCW020000003">
    <property type="protein sequence ID" value="CAG9103305.1"/>
    <property type="molecule type" value="Genomic_DNA"/>
</dbReference>
<dbReference type="PANTHER" id="PTHR48013">
    <property type="entry name" value="DUAL SPECIFICITY MITOGEN-ACTIVATED PROTEIN KINASE KINASE 5-RELATED"/>
    <property type="match status" value="1"/>
</dbReference>
<dbReference type="GO" id="GO:0004708">
    <property type="term" value="F:MAP kinase kinase activity"/>
    <property type="evidence" value="ECO:0007669"/>
    <property type="project" value="UniProtKB-EC"/>
</dbReference>
<dbReference type="SMART" id="SM00220">
    <property type="entry name" value="S_TKc"/>
    <property type="match status" value="1"/>
</dbReference>
<dbReference type="InterPro" id="IPR000719">
    <property type="entry name" value="Prot_kinase_dom"/>
</dbReference>
<feature type="region of interest" description="Disordered" evidence="10">
    <location>
        <begin position="1"/>
        <end position="23"/>
    </location>
</feature>
<keyword evidence="2" id="KW-0808">Transferase</keyword>
<keyword evidence="4" id="KW-0418">Kinase</keyword>
<dbReference type="AlphaFoldDB" id="A0A811KHA6"/>
<evidence type="ECO:0000256" key="5">
    <source>
        <dbReference type="ARBA" id="ARBA00022840"/>
    </source>
</evidence>
<dbReference type="GO" id="GO:0005524">
    <property type="term" value="F:ATP binding"/>
    <property type="evidence" value="ECO:0007669"/>
    <property type="project" value="UniProtKB-UniRule"/>
</dbReference>
<evidence type="ECO:0000256" key="6">
    <source>
        <dbReference type="ARBA" id="ARBA00038035"/>
    </source>
</evidence>
<name>A0A811KHA6_9BILA</name>
<dbReference type="Gene3D" id="1.10.510.10">
    <property type="entry name" value="Transferase(Phosphotransferase) domain 1"/>
    <property type="match status" value="1"/>
</dbReference>
<evidence type="ECO:0000256" key="7">
    <source>
        <dbReference type="ARBA" id="ARBA00038999"/>
    </source>
</evidence>
<comment type="caution">
    <text evidence="12">The sequence shown here is derived from an EMBL/GenBank/DDBJ whole genome shotgun (WGS) entry which is preliminary data.</text>
</comment>
<evidence type="ECO:0000256" key="9">
    <source>
        <dbReference type="RuleBase" id="RU000304"/>
    </source>
</evidence>
<evidence type="ECO:0000313" key="13">
    <source>
        <dbReference type="Proteomes" id="UP000614601"/>
    </source>
</evidence>
<keyword evidence="3 8" id="KW-0547">Nucleotide-binding</keyword>
<dbReference type="PROSITE" id="PS00107">
    <property type="entry name" value="PROTEIN_KINASE_ATP"/>
    <property type="match status" value="1"/>
</dbReference>
<dbReference type="InterPro" id="IPR008271">
    <property type="entry name" value="Ser/Thr_kinase_AS"/>
</dbReference>
<feature type="binding site" evidence="8">
    <location>
        <position position="93"/>
    </location>
    <ligand>
        <name>ATP</name>
        <dbReference type="ChEBI" id="CHEBI:30616"/>
    </ligand>
</feature>
<evidence type="ECO:0000256" key="10">
    <source>
        <dbReference type="SAM" id="MobiDB-lite"/>
    </source>
</evidence>
<evidence type="ECO:0000259" key="11">
    <source>
        <dbReference type="PROSITE" id="PS50011"/>
    </source>
</evidence>
<keyword evidence="1 9" id="KW-0723">Serine/threonine-protein kinase</keyword>
<dbReference type="InterPro" id="IPR017441">
    <property type="entry name" value="Protein_kinase_ATP_BS"/>
</dbReference>
<sequence length="363" mass="41469">MMDADGLDLDFQSPLKEEPDDHVVPDGSKDIKYISNSRFIQMFMSGKLNIPGVGREVTFGYEDLQNIGEIGAGRFGIVCKMRHIPTKFMMAVKRVRLISNQYENVESRRRMQQLQNEVQMIKEASTCPEVVRFYGVTFNEGDCLICMELMDISLDRLYKIVHQTTKMPFYEPVLGVIAVTVLNALNCLKKLKHIIHRDVKPSNILLNCRGKVKICDFGISGYLEDSMAKTKDVGCRPYMAPERLMANVEGYDTRSDVWSLGITLVETARGVFPYPDFNKKCLFAQIELVVHGDPQFLSPSDGYNPITILFVNRCLTKEYKDRPTFEVLMQSPFYLHYSKLRDRDSIVASYVQQMINESNGCSL</sequence>
<dbReference type="Gene3D" id="3.30.200.20">
    <property type="entry name" value="Phosphorylase Kinase, domain 1"/>
    <property type="match status" value="1"/>
</dbReference>
<dbReference type="OrthoDB" id="10252354at2759"/>
<dbReference type="FunFam" id="3.30.200.20:FF:000040">
    <property type="entry name" value="Dual specificity mitogen-activated protein kinase kinase"/>
    <property type="match status" value="1"/>
</dbReference>
<accession>A0A811KHA6</accession>
<dbReference type="EC" id="2.7.12.2" evidence="7"/>
<dbReference type="InterPro" id="IPR011009">
    <property type="entry name" value="Kinase-like_dom_sf"/>
</dbReference>
<evidence type="ECO:0000256" key="3">
    <source>
        <dbReference type="ARBA" id="ARBA00022741"/>
    </source>
</evidence>
<evidence type="ECO:0000256" key="1">
    <source>
        <dbReference type="ARBA" id="ARBA00022527"/>
    </source>
</evidence>
<reference evidence="12" key="1">
    <citation type="submission" date="2020-09" db="EMBL/GenBank/DDBJ databases">
        <authorList>
            <person name="Kikuchi T."/>
        </authorList>
    </citation>
    <scope>NUCLEOTIDE SEQUENCE</scope>
    <source>
        <strain evidence="12">SH1</strain>
    </source>
</reference>
<evidence type="ECO:0000256" key="2">
    <source>
        <dbReference type="ARBA" id="ARBA00022679"/>
    </source>
</evidence>
<gene>
    <name evidence="12" type="ORF">BOKJ2_LOCUS5785</name>
</gene>
<feature type="domain" description="Protein kinase" evidence="11">
    <location>
        <begin position="64"/>
        <end position="334"/>
    </location>
</feature>
<dbReference type="Pfam" id="PF00069">
    <property type="entry name" value="Pkinase"/>
    <property type="match status" value="1"/>
</dbReference>
<comment type="similarity">
    <text evidence="6">Belongs to the protein kinase superfamily. STE Ser/Thr protein kinase family. MAP kinase kinase subfamily.</text>
</comment>
<dbReference type="GO" id="GO:0004674">
    <property type="term" value="F:protein serine/threonine kinase activity"/>
    <property type="evidence" value="ECO:0007669"/>
    <property type="project" value="UniProtKB-KW"/>
</dbReference>
<dbReference type="SUPFAM" id="SSF56112">
    <property type="entry name" value="Protein kinase-like (PK-like)"/>
    <property type="match status" value="1"/>
</dbReference>
<dbReference type="PROSITE" id="PS50011">
    <property type="entry name" value="PROTEIN_KINASE_DOM"/>
    <property type="match status" value="1"/>
</dbReference>
<keyword evidence="13" id="KW-1185">Reference proteome</keyword>
<proteinExistence type="inferred from homology"/>